<evidence type="ECO:0000313" key="3">
    <source>
        <dbReference type="EMBL" id="PHN05614.1"/>
    </source>
</evidence>
<evidence type="ECO:0000256" key="1">
    <source>
        <dbReference type="SAM" id="SignalP"/>
    </source>
</evidence>
<protein>
    <recommendedName>
        <fullName evidence="2">Outer membrane protein beta-barrel domain-containing protein</fullName>
    </recommendedName>
</protein>
<dbReference type="OrthoDB" id="947434at2"/>
<feature type="domain" description="Outer membrane protein beta-barrel" evidence="2">
    <location>
        <begin position="19"/>
        <end position="252"/>
    </location>
</feature>
<keyword evidence="1" id="KW-0732">Signal</keyword>
<dbReference type="AlphaFoldDB" id="A0A2D0NAS8"/>
<sequence length="289" mass="31793">MIRLSCLAVLLSWSMLLPAQTFSGGFKSGLNFSTFNGPSEMDADGNELEDFKTNTGFHIGATFRVAFTDYFGVRAELLYSQKGVDYIYEGPSYWTFTNTTNPVYTVGNRVSTISINNSYIDVPLMAYVRLGRIELSGGVNASILLGSSGTGDLTYSGTTNGGASVGPFTLALDYNYFGDRYQGFNTFENHQFSVGNTTLEVPKNIGAYYAGADSEEHLFRRTDFGLNAGISFFLNKGLYLGFRANMGMTDVTKMAQDYSRFKLDTDNSLILRDDDDKNLSFQASIGFSL</sequence>
<feature type="chain" id="PRO_5013084596" description="Outer membrane protein beta-barrel domain-containing protein" evidence="1">
    <location>
        <begin position="20"/>
        <end position="289"/>
    </location>
</feature>
<dbReference type="EMBL" id="PDUD01000021">
    <property type="protein sequence ID" value="PHN05614.1"/>
    <property type="molecule type" value="Genomic_DNA"/>
</dbReference>
<gene>
    <name evidence="3" type="ORF">CRP01_16640</name>
</gene>
<reference evidence="3 4" key="1">
    <citation type="submission" date="2017-10" db="EMBL/GenBank/DDBJ databases">
        <title>The draft genome sequence of Lewinella nigricans NBRC 102662.</title>
        <authorList>
            <person name="Wang K."/>
        </authorList>
    </citation>
    <scope>NUCLEOTIDE SEQUENCE [LARGE SCALE GENOMIC DNA]</scope>
    <source>
        <strain evidence="3 4">NBRC 102662</strain>
    </source>
</reference>
<dbReference type="Proteomes" id="UP000223913">
    <property type="component" value="Unassembled WGS sequence"/>
</dbReference>
<dbReference type="Pfam" id="PF13568">
    <property type="entry name" value="OMP_b-brl_2"/>
    <property type="match status" value="1"/>
</dbReference>
<evidence type="ECO:0000259" key="2">
    <source>
        <dbReference type="Pfam" id="PF13568"/>
    </source>
</evidence>
<name>A0A2D0NAS8_FLAN2</name>
<accession>A0A2D0NAS8</accession>
<comment type="caution">
    <text evidence="3">The sequence shown here is derived from an EMBL/GenBank/DDBJ whole genome shotgun (WGS) entry which is preliminary data.</text>
</comment>
<proteinExistence type="predicted"/>
<dbReference type="RefSeq" id="WP_099151190.1">
    <property type="nucleotide sequence ID" value="NZ_PDUD01000021.1"/>
</dbReference>
<feature type="signal peptide" evidence="1">
    <location>
        <begin position="1"/>
        <end position="19"/>
    </location>
</feature>
<evidence type="ECO:0000313" key="4">
    <source>
        <dbReference type="Proteomes" id="UP000223913"/>
    </source>
</evidence>
<keyword evidence="4" id="KW-1185">Reference proteome</keyword>
<dbReference type="InterPro" id="IPR025665">
    <property type="entry name" value="Beta-barrel_OMP_2"/>
</dbReference>
<organism evidence="3 4">
    <name type="scientific">Flavilitoribacter nigricans (strain ATCC 23147 / DSM 23189 / NBRC 102662 / NCIMB 1420 / SS-2)</name>
    <name type="common">Lewinella nigricans</name>
    <dbReference type="NCBI Taxonomy" id="1122177"/>
    <lineage>
        <taxon>Bacteria</taxon>
        <taxon>Pseudomonadati</taxon>
        <taxon>Bacteroidota</taxon>
        <taxon>Saprospiria</taxon>
        <taxon>Saprospirales</taxon>
        <taxon>Lewinellaceae</taxon>
        <taxon>Flavilitoribacter</taxon>
    </lineage>
</organism>